<dbReference type="OrthoDB" id="1450963at2"/>
<feature type="chain" id="PRO_5022868978" evidence="2">
    <location>
        <begin position="22"/>
        <end position="161"/>
    </location>
</feature>
<protein>
    <submittedName>
        <fullName evidence="3">Uncharacterized protein</fullName>
    </submittedName>
</protein>
<keyword evidence="4" id="KW-1185">Reference proteome</keyword>
<name>A0A5C7ALJ7_9FLAO</name>
<gene>
    <name evidence="3" type="ORF">FUA26_09005</name>
</gene>
<accession>A0A5C7ALJ7</accession>
<organism evidence="3 4">
    <name type="scientific">Seonamhaeicola algicola</name>
    <dbReference type="NCBI Taxonomy" id="1719036"/>
    <lineage>
        <taxon>Bacteria</taxon>
        <taxon>Pseudomonadati</taxon>
        <taxon>Bacteroidota</taxon>
        <taxon>Flavobacteriia</taxon>
        <taxon>Flavobacteriales</taxon>
        <taxon>Flavobacteriaceae</taxon>
    </lineage>
</organism>
<evidence type="ECO:0000256" key="1">
    <source>
        <dbReference type="SAM" id="MobiDB-lite"/>
    </source>
</evidence>
<feature type="signal peptide" evidence="2">
    <location>
        <begin position="1"/>
        <end position="21"/>
    </location>
</feature>
<keyword evidence="2" id="KW-0732">Signal</keyword>
<feature type="compositionally biased region" description="Basic and acidic residues" evidence="1">
    <location>
        <begin position="68"/>
        <end position="88"/>
    </location>
</feature>
<evidence type="ECO:0000313" key="3">
    <source>
        <dbReference type="EMBL" id="TXE09616.1"/>
    </source>
</evidence>
<feature type="compositionally biased region" description="Basic residues" evidence="1">
    <location>
        <begin position="89"/>
        <end position="100"/>
    </location>
</feature>
<dbReference type="EMBL" id="VOSC01000025">
    <property type="protein sequence ID" value="TXE09616.1"/>
    <property type="molecule type" value="Genomic_DNA"/>
</dbReference>
<feature type="region of interest" description="Disordered" evidence="1">
    <location>
        <begin position="68"/>
        <end position="104"/>
    </location>
</feature>
<evidence type="ECO:0000313" key="4">
    <source>
        <dbReference type="Proteomes" id="UP000321790"/>
    </source>
</evidence>
<comment type="caution">
    <text evidence="3">The sequence shown here is derived from an EMBL/GenBank/DDBJ whole genome shotgun (WGS) entry which is preliminary data.</text>
</comment>
<dbReference type="Proteomes" id="UP000321790">
    <property type="component" value="Unassembled WGS sequence"/>
</dbReference>
<sequence>MNIKYLILVLIFGLFSVALNAQNTHVKNANYTLKGSKIYKDGKDVTTTLTEAEQEIIKKSLQEEKDETKAKLKQQKDLKKAEKEIKKETQKRKKAAKALKRKETIQANYNKAKNNLEKTQAKFERLKAKGKLSPIKEIQYEHKLEKLNEKFIKAEKKLKSI</sequence>
<reference evidence="4" key="1">
    <citation type="submission" date="2019-08" db="EMBL/GenBank/DDBJ databases">
        <title>Seonamhaeicola sediminis sp. nov., isolated from marine sediment.</title>
        <authorList>
            <person name="Cao W.R."/>
        </authorList>
    </citation>
    <scope>NUCLEOTIDE SEQUENCE [LARGE SCALE GENOMIC DNA]</scope>
    <source>
        <strain evidence="4">Gy8</strain>
    </source>
</reference>
<proteinExistence type="predicted"/>
<dbReference type="RefSeq" id="WP_147134698.1">
    <property type="nucleotide sequence ID" value="NZ_VOSC01000025.1"/>
</dbReference>
<dbReference type="AlphaFoldDB" id="A0A5C7ALJ7"/>
<evidence type="ECO:0000256" key="2">
    <source>
        <dbReference type="SAM" id="SignalP"/>
    </source>
</evidence>